<feature type="region of interest" description="Disordered" evidence="3">
    <location>
        <begin position="248"/>
        <end position="278"/>
    </location>
</feature>
<name>A0A1B7N932_9AGAM</name>
<evidence type="ECO:0000313" key="5">
    <source>
        <dbReference type="EMBL" id="OAX41356.1"/>
    </source>
</evidence>
<dbReference type="EMBL" id="KV448183">
    <property type="protein sequence ID" value="OAX41356.1"/>
    <property type="molecule type" value="Genomic_DNA"/>
</dbReference>
<dbReference type="Pfam" id="PF00005">
    <property type="entry name" value="ABC_tran"/>
    <property type="match status" value="1"/>
</dbReference>
<feature type="domain" description="ABC transporter" evidence="4">
    <location>
        <begin position="6"/>
        <end position="232"/>
    </location>
</feature>
<evidence type="ECO:0000256" key="1">
    <source>
        <dbReference type="ARBA" id="ARBA00022741"/>
    </source>
</evidence>
<dbReference type="CDD" id="cd00267">
    <property type="entry name" value="ABC_ATPase"/>
    <property type="match status" value="1"/>
</dbReference>
<dbReference type="OrthoDB" id="6512918at2759"/>
<proteinExistence type="predicted"/>
<feature type="compositionally biased region" description="Basic and acidic residues" evidence="3">
    <location>
        <begin position="269"/>
        <end position="278"/>
    </location>
</feature>
<evidence type="ECO:0000256" key="3">
    <source>
        <dbReference type="SAM" id="MobiDB-lite"/>
    </source>
</evidence>
<dbReference type="PANTHER" id="PTHR43158:SF2">
    <property type="entry name" value="SKFA PEPTIDE EXPORT ATP-BINDING PROTEIN SKFE"/>
    <property type="match status" value="1"/>
</dbReference>
<dbReference type="InterPro" id="IPR003439">
    <property type="entry name" value="ABC_transporter-like_ATP-bd"/>
</dbReference>
<dbReference type="STRING" id="1314800.A0A1B7N932"/>
<dbReference type="InterPro" id="IPR003593">
    <property type="entry name" value="AAA+_ATPase"/>
</dbReference>
<evidence type="ECO:0000259" key="4">
    <source>
        <dbReference type="PROSITE" id="PS50893"/>
    </source>
</evidence>
<dbReference type="GO" id="GO:0016887">
    <property type="term" value="F:ATP hydrolysis activity"/>
    <property type="evidence" value="ECO:0007669"/>
    <property type="project" value="InterPro"/>
</dbReference>
<keyword evidence="1" id="KW-0547">Nucleotide-binding</keyword>
<dbReference type="SUPFAM" id="SSF52540">
    <property type="entry name" value="P-loop containing nucleoside triphosphate hydrolases"/>
    <property type="match status" value="1"/>
</dbReference>
<dbReference type="FunCoup" id="A0A1B7N932">
    <property type="interactions" value="98"/>
</dbReference>
<accession>A0A1B7N932</accession>
<keyword evidence="2" id="KW-0067">ATP-binding</keyword>
<gene>
    <name evidence="5" type="ORF">K503DRAFT_848463</name>
</gene>
<evidence type="ECO:0000256" key="2">
    <source>
        <dbReference type="ARBA" id="ARBA00022840"/>
    </source>
</evidence>
<evidence type="ECO:0000313" key="6">
    <source>
        <dbReference type="Proteomes" id="UP000092154"/>
    </source>
</evidence>
<dbReference type="InterPro" id="IPR027417">
    <property type="entry name" value="P-loop_NTPase"/>
</dbReference>
<dbReference type="GO" id="GO:0005524">
    <property type="term" value="F:ATP binding"/>
    <property type="evidence" value="ECO:0007669"/>
    <property type="project" value="UniProtKB-KW"/>
</dbReference>
<reference evidence="5 6" key="1">
    <citation type="submission" date="2016-06" db="EMBL/GenBank/DDBJ databases">
        <title>Comparative genomics of the ectomycorrhizal sister species Rhizopogon vinicolor and Rhizopogon vesiculosus (Basidiomycota: Boletales) reveals a divergence of the mating type B locus.</title>
        <authorList>
            <consortium name="DOE Joint Genome Institute"/>
            <person name="Mujic A.B."/>
            <person name="Kuo A."/>
            <person name="Tritt A."/>
            <person name="Lipzen A."/>
            <person name="Chen C."/>
            <person name="Johnson J."/>
            <person name="Sharma A."/>
            <person name="Barry K."/>
            <person name="Grigoriev I.V."/>
            <person name="Spatafora J.W."/>
        </authorList>
    </citation>
    <scope>NUCLEOTIDE SEQUENCE [LARGE SCALE GENOMIC DNA]</scope>
    <source>
        <strain evidence="5 6">AM-OR11-026</strain>
    </source>
</reference>
<dbReference type="PROSITE" id="PS50893">
    <property type="entry name" value="ABC_TRANSPORTER_2"/>
    <property type="match status" value="1"/>
</dbReference>
<dbReference type="AlphaFoldDB" id="A0A1B7N932"/>
<dbReference type="InParanoid" id="A0A1B7N932"/>
<protein>
    <submittedName>
        <fullName evidence="5">p-loop containing nucleoside triphosphate hydrolase protein</fullName>
    </submittedName>
</protein>
<dbReference type="Proteomes" id="UP000092154">
    <property type="component" value="Unassembled WGS sequence"/>
</dbReference>
<organism evidence="5 6">
    <name type="scientific">Rhizopogon vinicolor AM-OR11-026</name>
    <dbReference type="NCBI Taxonomy" id="1314800"/>
    <lineage>
        <taxon>Eukaryota</taxon>
        <taxon>Fungi</taxon>
        <taxon>Dikarya</taxon>
        <taxon>Basidiomycota</taxon>
        <taxon>Agaricomycotina</taxon>
        <taxon>Agaricomycetes</taxon>
        <taxon>Agaricomycetidae</taxon>
        <taxon>Boletales</taxon>
        <taxon>Suillineae</taxon>
        <taxon>Rhizopogonaceae</taxon>
        <taxon>Rhizopogon</taxon>
    </lineage>
</organism>
<keyword evidence="6" id="KW-1185">Reference proteome</keyword>
<dbReference type="PANTHER" id="PTHR43158">
    <property type="entry name" value="SKFA PEPTIDE EXPORT ATP-BINDING PROTEIN SKFE"/>
    <property type="match status" value="1"/>
</dbReference>
<dbReference type="Gene3D" id="3.40.50.300">
    <property type="entry name" value="P-loop containing nucleotide triphosphate hydrolases"/>
    <property type="match status" value="1"/>
</dbReference>
<dbReference type="SMART" id="SM00382">
    <property type="entry name" value="AAA"/>
    <property type="match status" value="1"/>
</dbReference>
<sequence length="278" mass="31378">MPDCTITVEGLTYHHVPNAPPSLNNINLHLQPGSRTILVGANGAGKSTLLQILAGKRLVKDAEIRIKGLDVFRDSPPGVTFLGTEWAMNPVVRSDIVVSNFLDSVGGYKHKERRDKLLDILDVDLDWHMHAISDGERRRIQLCMGLMTPWDVLLLDEVTVDLDVLVRDELLTFLRNDSIARGATILYATHIFDGLGSFPTHIAHMRFGSFVTEPTSWPSGFTNGHRAPTLYNTALQWLKEDRDYRRELEKQGRKGRGPRNETVPSDSETFYKKYDYGH</sequence>
<keyword evidence="5" id="KW-0378">Hydrolase</keyword>